<evidence type="ECO:0000313" key="2">
    <source>
        <dbReference type="Proteomes" id="UP000616885"/>
    </source>
</evidence>
<comment type="caution">
    <text evidence="1">The sequence shown here is derived from an EMBL/GenBank/DDBJ whole genome shotgun (WGS) entry which is preliminary data.</text>
</comment>
<dbReference type="AlphaFoldDB" id="A0A8H7KA15"/>
<name>A0A8H7KA15_BIOOC</name>
<dbReference type="EMBL" id="JADCTT010000013">
    <property type="protein sequence ID" value="KAF9744935.1"/>
    <property type="molecule type" value="Genomic_DNA"/>
</dbReference>
<reference evidence="1" key="1">
    <citation type="submission" date="2020-10" db="EMBL/GenBank/DDBJ databases">
        <title>High-Quality Genome Resource of Clonostachys rosea strain S41 by Oxford Nanopore Long-Read Sequencing.</title>
        <authorList>
            <person name="Wang H."/>
        </authorList>
    </citation>
    <scope>NUCLEOTIDE SEQUENCE</scope>
    <source>
        <strain evidence="1">S41</strain>
    </source>
</reference>
<organism evidence="1 2">
    <name type="scientific">Bionectria ochroleuca</name>
    <name type="common">Gliocladium roseum</name>
    <dbReference type="NCBI Taxonomy" id="29856"/>
    <lineage>
        <taxon>Eukaryota</taxon>
        <taxon>Fungi</taxon>
        <taxon>Dikarya</taxon>
        <taxon>Ascomycota</taxon>
        <taxon>Pezizomycotina</taxon>
        <taxon>Sordariomycetes</taxon>
        <taxon>Hypocreomycetidae</taxon>
        <taxon>Hypocreales</taxon>
        <taxon>Bionectriaceae</taxon>
        <taxon>Clonostachys</taxon>
    </lineage>
</organism>
<gene>
    <name evidence="1" type="ORF">IM811_004557</name>
</gene>
<accession>A0A8H7KA15</accession>
<proteinExistence type="predicted"/>
<sequence>MSANRAVWRHGLSSRRRRAAAADTNMYDDEESSVPAYQCVLETFSVHCQDCRRYLGKAVSRGICDGCKYNGDNWRCSTSFPPEGPDSFVSAWRCYYCVSDALRILMRS</sequence>
<dbReference type="Proteomes" id="UP000616885">
    <property type="component" value="Unassembled WGS sequence"/>
</dbReference>
<protein>
    <submittedName>
        <fullName evidence="1">Uncharacterized protein</fullName>
    </submittedName>
</protein>
<evidence type="ECO:0000313" key="1">
    <source>
        <dbReference type="EMBL" id="KAF9744935.1"/>
    </source>
</evidence>